<gene>
    <name evidence="1" type="ORF">OUC_1726</name>
</gene>
<proteinExistence type="predicted"/>
<organism evidence="1 2">
    <name type="scientific">Helicobacter pylori R018c</name>
    <dbReference type="NCBI Taxonomy" id="1145110"/>
    <lineage>
        <taxon>Bacteria</taxon>
        <taxon>Pseudomonadati</taxon>
        <taxon>Campylobacterota</taxon>
        <taxon>Epsilonproteobacteria</taxon>
        <taxon>Campylobacterales</taxon>
        <taxon>Helicobacteraceae</taxon>
        <taxon>Helicobacter</taxon>
    </lineage>
</organism>
<reference evidence="1 2" key="1">
    <citation type="submission" date="2012-08" db="EMBL/GenBank/DDBJ databases">
        <title>Comparative Sequence Analysis of H. pylori isolates.</title>
        <authorList>
            <person name="Blanchard T.G."/>
            <person name="Czinn S.J."/>
            <person name="McCracken C.M."/>
            <person name="Abolude K.A."/>
            <person name="Shefchek K.S."/>
            <person name="Maroo A.M."/>
            <person name="Santana-Cruz I.S."/>
            <person name="Tallon L.J."/>
            <person name="Ficke F.W.F."/>
        </authorList>
    </citation>
    <scope>NUCLEOTIDE SEQUENCE [LARGE SCALE GENOMIC DNA]</scope>
    <source>
        <strain evidence="1 2">R018c</strain>
    </source>
</reference>
<dbReference type="EMBL" id="AMOQ01000015">
    <property type="protein sequence ID" value="EKE78588.1"/>
    <property type="molecule type" value="Genomic_DNA"/>
</dbReference>
<evidence type="ECO:0000313" key="1">
    <source>
        <dbReference type="EMBL" id="EKE78588.1"/>
    </source>
</evidence>
<protein>
    <submittedName>
        <fullName evidence="1">Uncharacterized protein</fullName>
    </submittedName>
</protein>
<dbReference type="Proteomes" id="UP000002808">
    <property type="component" value="Unassembled WGS sequence"/>
</dbReference>
<evidence type="ECO:0000313" key="2">
    <source>
        <dbReference type="Proteomes" id="UP000002808"/>
    </source>
</evidence>
<accession>K2JSX4</accession>
<dbReference type="AlphaFoldDB" id="K2JSX4"/>
<name>K2JSX4_HELPX</name>
<dbReference type="PATRIC" id="fig|1145110.4.peg.1680"/>
<comment type="caution">
    <text evidence="1">The sequence shown here is derived from an EMBL/GenBank/DDBJ whole genome shotgun (WGS) entry which is preliminary data.</text>
</comment>
<sequence length="39" mass="4724">MCLSANRGFKLSLWQDYGFDTAADMIVDYYKWVCWCYLF</sequence>